<keyword evidence="3" id="KW-0276">Fatty acid metabolism</keyword>
<dbReference type="PANTHER" id="PTHR43775:SF7">
    <property type="entry name" value="FATTY ACID SYNTHASE"/>
    <property type="match status" value="1"/>
</dbReference>
<dbReference type="EMBL" id="CAJVCH010540278">
    <property type="protein sequence ID" value="CAG7826573.1"/>
    <property type="molecule type" value="Genomic_DNA"/>
</dbReference>
<reference evidence="10" key="1">
    <citation type="submission" date="2021-06" db="EMBL/GenBank/DDBJ databases">
        <authorList>
            <person name="Hodson N. C."/>
            <person name="Mongue J. A."/>
            <person name="Jaron S. K."/>
        </authorList>
    </citation>
    <scope>NUCLEOTIDE SEQUENCE</scope>
</reference>
<evidence type="ECO:0000256" key="2">
    <source>
        <dbReference type="ARBA" id="ARBA00022516"/>
    </source>
</evidence>
<dbReference type="InterPro" id="IPR050091">
    <property type="entry name" value="PKS_NRPS_Biosynth_Enz"/>
</dbReference>
<keyword evidence="4" id="KW-0521">NADP</keyword>
<evidence type="ECO:0000256" key="5">
    <source>
        <dbReference type="ARBA" id="ARBA00023002"/>
    </source>
</evidence>
<keyword evidence="1" id="KW-0596">Phosphopantetheine</keyword>
<gene>
    <name evidence="10" type="ORF">AFUS01_LOCUS36620</name>
</gene>
<dbReference type="SMART" id="SM00827">
    <property type="entry name" value="PKS_AT"/>
    <property type="match status" value="1"/>
</dbReference>
<keyword evidence="5" id="KW-0560">Oxidoreductase</keyword>
<protein>
    <recommendedName>
        <fullName evidence="9">Malonyl-CoA:ACP transacylase (MAT) domain-containing protein</fullName>
    </recommendedName>
</protein>
<dbReference type="Pfam" id="PF00698">
    <property type="entry name" value="Acyl_transf_1"/>
    <property type="match status" value="1"/>
</dbReference>
<organism evidence="10 11">
    <name type="scientific">Allacma fusca</name>
    <dbReference type="NCBI Taxonomy" id="39272"/>
    <lineage>
        <taxon>Eukaryota</taxon>
        <taxon>Metazoa</taxon>
        <taxon>Ecdysozoa</taxon>
        <taxon>Arthropoda</taxon>
        <taxon>Hexapoda</taxon>
        <taxon>Collembola</taxon>
        <taxon>Symphypleona</taxon>
        <taxon>Sminthuridae</taxon>
        <taxon>Allacma</taxon>
    </lineage>
</organism>
<evidence type="ECO:0000256" key="6">
    <source>
        <dbReference type="ARBA" id="ARBA00023098"/>
    </source>
</evidence>
<dbReference type="AlphaFoldDB" id="A0A8J2PMJ5"/>
<evidence type="ECO:0000256" key="3">
    <source>
        <dbReference type="ARBA" id="ARBA00022832"/>
    </source>
</evidence>
<evidence type="ECO:0000256" key="4">
    <source>
        <dbReference type="ARBA" id="ARBA00022857"/>
    </source>
</evidence>
<comment type="caution">
    <text evidence="10">The sequence shown here is derived from an EMBL/GenBank/DDBJ whole genome shotgun (WGS) entry which is preliminary data.</text>
</comment>
<dbReference type="GO" id="GO:0006633">
    <property type="term" value="P:fatty acid biosynthetic process"/>
    <property type="evidence" value="ECO:0007669"/>
    <property type="project" value="UniProtKB-KW"/>
</dbReference>
<keyword evidence="6" id="KW-0443">Lipid metabolism</keyword>
<evidence type="ECO:0000313" key="10">
    <source>
        <dbReference type="EMBL" id="CAG7826573.1"/>
    </source>
</evidence>
<keyword evidence="11" id="KW-1185">Reference proteome</keyword>
<evidence type="ECO:0000259" key="9">
    <source>
        <dbReference type="SMART" id="SM00827"/>
    </source>
</evidence>
<sequence length="390" mass="43001">MTWSSSLKVLAALPTASGRISKLNHLTTLSNVLSERRIGNDSNNHIFRGPLTGQPTFNDSEEIQKSVQDSRPYWFIFSGLGSQSNALPKELFSVEPFMESLSISRKILQGLGITTEELLHPNNTSIYTCLRSGLLSLSVVQMALYETIKNLLPSVPSGLIGHSAGEILSGYADGCLNAEQVILIQDACARAMLATKKSQGGMTAVGLSWEAAQTICPPDVYPSCEHTPNSIMVSGASESLNLFAMKLEAKGVFVRNVQTCGFAPHSPFMNEASELLEEYLKDIIPNEIPRSNKWINTTALKKDWESPELKYSSRKYYTNIIRNPVWFYQALQHIPNEAVVIEMSPTCIFAGIVKESLPTAQYFSPILKNGQLNPFLSNNSQDTGNTFLKQ</sequence>
<evidence type="ECO:0000313" key="11">
    <source>
        <dbReference type="Proteomes" id="UP000708208"/>
    </source>
</evidence>
<dbReference type="Proteomes" id="UP000708208">
    <property type="component" value="Unassembled WGS sequence"/>
</dbReference>
<dbReference type="OrthoDB" id="329835at2759"/>
<keyword evidence="8" id="KW-0511">Multifunctional enzyme</keyword>
<feature type="domain" description="Malonyl-CoA:ACP transacylase (MAT)" evidence="9">
    <location>
        <begin position="76"/>
        <end position="371"/>
    </location>
</feature>
<dbReference type="PANTHER" id="PTHR43775">
    <property type="entry name" value="FATTY ACID SYNTHASE"/>
    <property type="match status" value="1"/>
</dbReference>
<accession>A0A8J2PMJ5</accession>
<dbReference type="InterPro" id="IPR014043">
    <property type="entry name" value="Acyl_transferase_dom"/>
</dbReference>
<dbReference type="GO" id="GO:0016491">
    <property type="term" value="F:oxidoreductase activity"/>
    <property type="evidence" value="ECO:0007669"/>
    <property type="project" value="UniProtKB-KW"/>
</dbReference>
<name>A0A8J2PMJ5_9HEXA</name>
<proteinExistence type="predicted"/>
<evidence type="ECO:0000256" key="7">
    <source>
        <dbReference type="ARBA" id="ARBA00023160"/>
    </source>
</evidence>
<evidence type="ECO:0000256" key="1">
    <source>
        <dbReference type="ARBA" id="ARBA00022450"/>
    </source>
</evidence>
<keyword evidence="2" id="KW-0444">Lipid biosynthesis</keyword>
<evidence type="ECO:0000256" key="8">
    <source>
        <dbReference type="ARBA" id="ARBA00023268"/>
    </source>
</evidence>
<keyword evidence="7" id="KW-0275">Fatty acid biosynthesis</keyword>
<dbReference type="GO" id="GO:0004312">
    <property type="term" value="F:fatty acid synthase activity"/>
    <property type="evidence" value="ECO:0007669"/>
    <property type="project" value="TreeGrafter"/>
</dbReference>